<accession>A0A4Y2Q757</accession>
<name>A0A4Y2Q757_ARAVE</name>
<dbReference type="AlphaFoldDB" id="A0A4Y2Q757"/>
<dbReference type="Proteomes" id="UP000499080">
    <property type="component" value="Unassembled WGS sequence"/>
</dbReference>
<comment type="caution">
    <text evidence="1">The sequence shown here is derived from an EMBL/GenBank/DDBJ whole genome shotgun (WGS) entry which is preliminary data.</text>
</comment>
<keyword evidence="2" id="KW-1185">Reference proteome</keyword>
<evidence type="ECO:0000313" key="2">
    <source>
        <dbReference type="Proteomes" id="UP000499080"/>
    </source>
</evidence>
<reference evidence="1 2" key="1">
    <citation type="journal article" date="2019" name="Sci. Rep.">
        <title>Orb-weaving spider Araneus ventricosus genome elucidates the spidroin gene catalogue.</title>
        <authorList>
            <person name="Kono N."/>
            <person name="Nakamura H."/>
            <person name="Ohtoshi R."/>
            <person name="Moran D.A.P."/>
            <person name="Shinohara A."/>
            <person name="Yoshida Y."/>
            <person name="Fujiwara M."/>
            <person name="Mori M."/>
            <person name="Tomita M."/>
            <person name="Arakawa K."/>
        </authorList>
    </citation>
    <scope>NUCLEOTIDE SEQUENCE [LARGE SCALE GENOMIC DNA]</scope>
</reference>
<protein>
    <submittedName>
        <fullName evidence="1">Uncharacterized protein</fullName>
    </submittedName>
</protein>
<feature type="non-terminal residue" evidence="1">
    <location>
        <position position="79"/>
    </location>
</feature>
<feature type="non-terminal residue" evidence="1">
    <location>
        <position position="1"/>
    </location>
</feature>
<sequence length="79" mass="9613">PLTYVSEYLKEFIPLSPSTFLVENRSSNTEDIEELNSSSLNKRIKYRSKLLKYLRLRFRNEYLRQLVQKHKEKHSRKPQ</sequence>
<gene>
    <name evidence="1" type="ORF">AVEN_76851-2_1</name>
</gene>
<dbReference type="OrthoDB" id="6368241at2759"/>
<proteinExistence type="predicted"/>
<dbReference type="EMBL" id="BGPR01013025">
    <property type="protein sequence ID" value="GBN58923.1"/>
    <property type="molecule type" value="Genomic_DNA"/>
</dbReference>
<evidence type="ECO:0000313" key="1">
    <source>
        <dbReference type="EMBL" id="GBN58923.1"/>
    </source>
</evidence>
<organism evidence="1 2">
    <name type="scientific">Araneus ventricosus</name>
    <name type="common">Orbweaver spider</name>
    <name type="synonym">Epeira ventricosa</name>
    <dbReference type="NCBI Taxonomy" id="182803"/>
    <lineage>
        <taxon>Eukaryota</taxon>
        <taxon>Metazoa</taxon>
        <taxon>Ecdysozoa</taxon>
        <taxon>Arthropoda</taxon>
        <taxon>Chelicerata</taxon>
        <taxon>Arachnida</taxon>
        <taxon>Araneae</taxon>
        <taxon>Araneomorphae</taxon>
        <taxon>Entelegynae</taxon>
        <taxon>Araneoidea</taxon>
        <taxon>Araneidae</taxon>
        <taxon>Araneus</taxon>
    </lineage>
</organism>